<sequence>MRYASMKIPEGFRKQFSNLNRDNGLIGKIPCRNPSHGMRSGTWCHFGSAFSSDQCTISCPQTHTWNSEERKCTPLSAMPRQADHRACSSCKIALSQGRYTWRHNRVLQELAAIMSTAKGETTFLKPTQ</sequence>
<dbReference type="EMBL" id="JAWDGP010000593">
    <property type="protein sequence ID" value="KAK3799059.1"/>
    <property type="molecule type" value="Genomic_DNA"/>
</dbReference>
<reference evidence="1" key="1">
    <citation type="journal article" date="2023" name="G3 (Bethesda)">
        <title>A reference genome for the long-term kleptoplast-retaining sea slug Elysia crispata morphotype clarki.</title>
        <authorList>
            <person name="Eastman K.E."/>
            <person name="Pendleton A.L."/>
            <person name="Shaikh M.A."/>
            <person name="Suttiyut T."/>
            <person name="Ogas R."/>
            <person name="Tomko P."/>
            <person name="Gavelis G."/>
            <person name="Widhalm J.R."/>
            <person name="Wisecaver J.H."/>
        </authorList>
    </citation>
    <scope>NUCLEOTIDE SEQUENCE</scope>
    <source>
        <strain evidence="1">ECLA1</strain>
    </source>
</reference>
<dbReference type="AlphaFoldDB" id="A0AAE1B382"/>
<name>A0AAE1B382_9GAST</name>
<accession>A0AAE1B382</accession>
<comment type="caution">
    <text evidence="1">The sequence shown here is derived from an EMBL/GenBank/DDBJ whole genome shotgun (WGS) entry which is preliminary data.</text>
</comment>
<organism evidence="1 2">
    <name type="scientific">Elysia crispata</name>
    <name type="common">lettuce slug</name>
    <dbReference type="NCBI Taxonomy" id="231223"/>
    <lineage>
        <taxon>Eukaryota</taxon>
        <taxon>Metazoa</taxon>
        <taxon>Spiralia</taxon>
        <taxon>Lophotrochozoa</taxon>
        <taxon>Mollusca</taxon>
        <taxon>Gastropoda</taxon>
        <taxon>Heterobranchia</taxon>
        <taxon>Euthyneura</taxon>
        <taxon>Panpulmonata</taxon>
        <taxon>Sacoglossa</taxon>
        <taxon>Placobranchoidea</taxon>
        <taxon>Plakobranchidae</taxon>
        <taxon>Elysia</taxon>
    </lineage>
</organism>
<gene>
    <name evidence="1" type="ORF">RRG08_051342</name>
</gene>
<evidence type="ECO:0000313" key="1">
    <source>
        <dbReference type="EMBL" id="KAK3799059.1"/>
    </source>
</evidence>
<protein>
    <submittedName>
        <fullName evidence="1">Uncharacterized protein</fullName>
    </submittedName>
</protein>
<dbReference type="Proteomes" id="UP001283361">
    <property type="component" value="Unassembled WGS sequence"/>
</dbReference>
<evidence type="ECO:0000313" key="2">
    <source>
        <dbReference type="Proteomes" id="UP001283361"/>
    </source>
</evidence>
<proteinExistence type="predicted"/>
<keyword evidence="2" id="KW-1185">Reference proteome</keyword>